<evidence type="ECO:0000313" key="1">
    <source>
        <dbReference type="EMBL" id="RCX21469.1"/>
    </source>
</evidence>
<dbReference type="Proteomes" id="UP000253090">
    <property type="component" value="Unassembled WGS sequence"/>
</dbReference>
<dbReference type="AlphaFoldDB" id="A0A369BIQ3"/>
<sequence length="164" mass="19371">MKVKIKQEELQSFELSWLCIRPMLHAVRGKDLSIKSEMYNQLNEGQKGIFLFYSYHNHADTLAAFYWFSAYNINELRSWNGIKNGVLYFGDGRMADLLDDIKLFIEKRNKSERPISPGDLELDPALFDEVSRLYDSYNECSKHTIIRMNEWILTNQPDFIEDFI</sequence>
<dbReference type="OrthoDB" id="2661274at2"/>
<dbReference type="RefSeq" id="WP_114496023.1">
    <property type="nucleotide sequence ID" value="NZ_QPJW01000002.1"/>
</dbReference>
<gene>
    <name evidence="1" type="ORF">DFP94_102222</name>
</gene>
<keyword evidence="2" id="KW-1185">Reference proteome</keyword>
<protein>
    <recommendedName>
        <fullName evidence="3">DUF4375 domain-containing protein</fullName>
    </recommendedName>
</protein>
<reference evidence="1 2" key="1">
    <citation type="submission" date="2018-07" db="EMBL/GenBank/DDBJ databases">
        <title>Genomic Encyclopedia of Type Strains, Phase III (KMG-III): the genomes of soil and plant-associated and newly described type strains.</title>
        <authorList>
            <person name="Whitman W."/>
        </authorList>
    </citation>
    <scope>NUCLEOTIDE SEQUENCE [LARGE SCALE GENOMIC DNA]</scope>
    <source>
        <strain evidence="1 2">CECT 8333</strain>
    </source>
</reference>
<evidence type="ECO:0000313" key="2">
    <source>
        <dbReference type="Proteomes" id="UP000253090"/>
    </source>
</evidence>
<comment type="caution">
    <text evidence="1">The sequence shown here is derived from an EMBL/GenBank/DDBJ whole genome shotgun (WGS) entry which is preliminary data.</text>
</comment>
<accession>A0A369BIQ3</accession>
<organism evidence="1 2">
    <name type="scientific">Fontibacillus phaseoli</name>
    <dbReference type="NCBI Taxonomy" id="1416533"/>
    <lineage>
        <taxon>Bacteria</taxon>
        <taxon>Bacillati</taxon>
        <taxon>Bacillota</taxon>
        <taxon>Bacilli</taxon>
        <taxon>Bacillales</taxon>
        <taxon>Paenibacillaceae</taxon>
        <taxon>Fontibacillus</taxon>
    </lineage>
</organism>
<dbReference type="EMBL" id="QPJW01000002">
    <property type="protein sequence ID" value="RCX21469.1"/>
    <property type="molecule type" value="Genomic_DNA"/>
</dbReference>
<evidence type="ECO:0008006" key="3">
    <source>
        <dbReference type="Google" id="ProtNLM"/>
    </source>
</evidence>
<name>A0A369BIQ3_9BACL</name>
<proteinExistence type="predicted"/>